<protein>
    <submittedName>
        <fullName evidence="1">Uncharacterized protein</fullName>
    </submittedName>
</protein>
<organism evidence="1">
    <name type="scientific">Escherichia phage fEgEco12</name>
    <dbReference type="NCBI Taxonomy" id="3158837"/>
    <lineage>
        <taxon>Viruses</taxon>
        <taxon>Duplodnaviria</taxon>
        <taxon>Heunggongvirae</taxon>
        <taxon>Uroviricota</taxon>
        <taxon>Caudoviricetes</taxon>
    </lineage>
</organism>
<name>A0AAU7PGQ4_9CAUD</name>
<accession>A0AAU7PGQ4</accession>
<proteinExistence type="predicted"/>
<evidence type="ECO:0000313" key="1">
    <source>
        <dbReference type="EMBL" id="XBS49338.1"/>
    </source>
</evidence>
<sequence>MSFTVVANSKRNLLEYWQSNKHEIRPRITATRLYKELQ</sequence>
<dbReference type="EMBL" id="PP777464">
    <property type="protein sequence ID" value="XBS49338.1"/>
    <property type="molecule type" value="Genomic_DNA"/>
</dbReference>
<reference evidence="1" key="1">
    <citation type="submission" date="2024-05" db="EMBL/GenBank/DDBJ databases">
        <authorList>
            <person name="Badawy S."/>
            <person name="Skurnik M."/>
        </authorList>
    </citation>
    <scope>NUCLEOTIDE SEQUENCE</scope>
</reference>